<evidence type="ECO:0000313" key="5">
    <source>
        <dbReference type="EMBL" id="CAK9199991.1"/>
    </source>
</evidence>
<evidence type="ECO:0000256" key="3">
    <source>
        <dbReference type="ARBA" id="ARBA00023136"/>
    </source>
</evidence>
<dbReference type="InterPro" id="IPR036640">
    <property type="entry name" value="ABC1_TM_sf"/>
</dbReference>
<evidence type="ECO:0000256" key="2">
    <source>
        <dbReference type="ARBA" id="ARBA00022989"/>
    </source>
</evidence>
<keyword evidence="2 4" id="KW-1133">Transmembrane helix</keyword>
<protein>
    <submittedName>
        <fullName evidence="5">Uncharacterized protein</fullName>
    </submittedName>
</protein>
<reference evidence="5" key="1">
    <citation type="submission" date="2024-02" db="EMBL/GenBank/DDBJ databases">
        <authorList>
            <consortium name="ELIXIR-Norway"/>
            <consortium name="Elixir Norway"/>
        </authorList>
    </citation>
    <scope>NUCLEOTIDE SEQUENCE</scope>
</reference>
<proteinExistence type="predicted"/>
<name>A0ABP0TM07_9BRYO</name>
<evidence type="ECO:0000256" key="4">
    <source>
        <dbReference type="SAM" id="Phobius"/>
    </source>
</evidence>
<keyword evidence="3 4" id="KW-0472">Membrane</keyword>
<organism evidence="5 6">
    <name type="scientific">Sphagnum troendelagicum</name>
    <dbReference type="NCBI Taxonomy" id="128251"/>
    <lineage>
        <taxon>Eukaryota</taxon>
        <taxon>Viridiplantae</taxon>
        <taxon>Streptophyta</taxon>
        <taxon>Embryophyta</taxon>
        <taxon>Bryophyta</taxon>
        <taxon>Sphagnophytina</taxon>
        <taxon>Sphagnopsida</taxon>
        <taxon>Sphagnales</taxon>
        <taxon>Sphagnaceae</taxon>
        <taxon>Sphagnum</taxon>
    </lineage>
</organism>
<accession>A0ABP0TM07</accession>
<keyword evidence="6" id="KW-1185">Reference proteome</keyword>
<sequence>MGQLVAEETAKRGELQYAQAEEGLKQHEAGGDYDDGEMVLQQKKLSRAAAAAKKKKDHLMKKLHKKENRKTVPYYTLYKYADWIDAVLMLVGSLAAVVDGLIFPAMFLIQTKVINALSTLQSQPNQL</sequence>
<gene>
    <name evidence="5" type="ORF">CSSPTR1EN2_LOCUS5213</name>
</gene>
<keyword evidence="1 4" id="KW-0812">Transmembrane</keyword>
<dbReference type="Proteomes" id="UP001497512">
    <property type="component" value="Chromosome 12"/>
</dbReference>
<evidence type="ECO:0000313" key="6">
    <source>
        <dbReference type="Proteomes" id="UP001497512"/>
    </source>
</evidence>
<feature type="transmembrane region" description="Helical" evidence="4">
    <location>
        <begin position="86"/>
        <end position="109"/>
    </location>
</feature>
<evidence type="ECO:0000256" key="1">
    <source>
        <dbReference type="ARBA" id="ARBA00022692"/>
    </source>
</evidence>
<dbReference type="EMBL" id="OZ019904">
    <property type="protein sequence ID" value="CAK9199991.1"/>
    <property type="molecule type" value="Genomic_DNA"/>
</dbReference>
<dbReference type="Gene3D" id="1.20.1560.10">
    <property type="entry name" value="ABC transporter type 1, transmembrane domain"/>
    <property type="match status" value="1"/>
</dbReference>